<dbReference type="InterPro" id="IPR059052">
    <property type="entry name" value="HH_YbhG-like"/>
</dbReference>
<feature type="signal peptide" evidence="4">
    <location>
        <begin position="1"/>
        <end position="25"/>
    </location>
</feature>
<dbReference type="Gene3D" id="2.40.50.100">
    <property type="match status" value="1"/>
</dbReference>
<feature type="coiled-coil region" evidence="3">
    <location>
        <begin position="83"/>
        <end position="129"/>
    </location>
</feature>
<feature type="domain" description="YbhG-like alpha-helical hairpin" evidence="5">
    <location>
        <begin position="78"/>
        <end position="200"/>
    </location>
</feature>
<evidence type="ECO:0000256" key="2">
    <source>
        <dbReference type="ARBA" id="ARBA00023054"/>
    </source>
</evidence>
<evidence type="ECO:0000313" key="6">
    <source>
        <dbReference type="EMBL" id="QWV11217.1"/>
    </source>
</evidence>
<dbReference type="Pfam" id="PF25881">
    <property type="entry name" value="HH_YBHG"/>
    <property type="match status" value="1"/>
</dbReference>
<evidence type="ECO:0000259" key="5">
    <source>
        <dbReference type="Pfam" id="PF25881"/>
    </source>
</evidence>
<dbReference type="RefSeq" id="WP_049784463.1">
    <property type="nucleotide sequence ID" value="NZ_CP076686.1"/>
</dbReference>
<accession>A0ABX8IBK9</accession>
<keyword evidence="7" id="KW-1185">Reference proteome</keyword>
<evidence type="ECO:0000313" key="7">
    <source>
        <dbReference type="Proteomes" id="UP000683442"/>
    </source>
</evidence>
<dbReference type="Proteomes" id="UP000683442">
    <property type="component" value="Chromosome"/>
</dbReference>
<keyword evidence="2 3" id="KW-0175">Coiled coil</keyword>
<protein>
    <submittedName>
        <fullName evidence="6">HlyD family efflux transporter periplasmic adaptor subunit</fullName>
    </submittedName>
</protein>
<feature type="chain" id="PRO_5045423716" evidence="4">
    <location>
        <begin position="26"/>
        <end position="324"/>
    </location>
</feature>
<reference evidence="6 7" key="1">
    <citation type="submission" date="2021-06" db="EMBL/GenBank/DDBJ databases">
        <title>Microbial metabolic specificity influences pelagic lipid remineralization.</title>
        <authorList>
            <person name="Behrendt L."/>
            <person name="Hunter J.E."/>
            <person name="Alcolombri U."/>
            <person name="Smriga S."/>
            <person name="Mincer T."/>
            <person name="Lowenstein D.P."/>
            <person name="Peaudecerf F.J."/>
            <person name="Fernandez V.I."/>
            <person name="Fredricks H."/>
            <person name="Almblad H."/>
            <person name="Harrison J.J."/>
            <person name="Stocker R."/>
            <person name="Van Mooy B.A.S."/>
        </authorList>
    </citation>
    <scope>NUCLEOTIDE SEQUENCE [LARGE SCALE GENOMIC DNA]</scope>
    <source>
        <strain evidence="6 7">HP15-B</strain>
    </source>
</reference>
<dbReference type="SUPFAM" id="SSF111369">
    <property type="entry name" value="HlyD-like secretion proteins"/>
    <property type="match status" value="1"/>
</dbReference>
<gene>
    <name evidence="6" type="ORF">KQ249_10905</name>
</gene>
<keyword evidence="4" id="KW-0732">Signal</keyword>
<dbReference type="Gene3D" id="2.40.30.170">
    <property type="match status" value="1"/>
</dbReference>
<name>A0ABX8IBK9_9GAMM</name>
<dbReference type="EMBL" id="CP076686">
    <property type="protein sequence ID" value="QWV11217.1"/>
    <property type="molecule type" value="Genomic_DNA"/>
</dbReference>
<dbReference type="GeneID" id="78559950"/>
<dbReference type="PANTHER" id="PTHR32347:SF29">
    <property type="entry name" value="UPF0194 MEMBRANE PROTEIN YBHG"/>
    <property type="match status" value="1"/>
</dbReference>
<sequence length="324" mass="34958">MTRPSQKRVSNVIRLALVLSFLAMAACDGSSGNLALGTLERDRIAHTATASEVVVELPVPPGSPVEKGSVLVKLDDTLQRAEVDRASAQLSEAVANLEKLRHGARPEEVAAARANVAGARAELIESEANYSRILNLRNQNLASQADLDKAIALRDANHAKLLNAQEALLELTNGAREEDLRAAESRVDAASAMLAREKKHLADLTVVATRDGILDNLPWNLGERVTAGSPLAIVLAGKAPFARVYVPEPYRVKLAIGDELTVRVDGLGRTIKGRLRWIATEPAFTPYFALNQEERARLMYRAEVQLPEAEAALPNGVPAQVELP</sequence>
<proteinExistence type="predicted"/>
<dbReference type="PANTHER" id="PTHR32347">
    <property type="entry name" value="EFFLUX SYSTEM COMPONENT YKNX-RELATED"/>
    <property type="match status" value="1"/>
</dbReference>
<dbReference type="PROSITE" id="PS51257">
    <property type="entry name" value="PROKAR_LIPOPROTEIN"/>
    <property type="match status" value="1"/>
</dbReference>
<organism evidence="6 7">
    <name type="scientific">Marinobacter adhaerens</name>
    <dbReference type="NCBI Taxonomy" id="1033846"/>
    <lineage>
        <taxon>Bacteria</taxon>
        <taxon>Pseudomonadati</taxon>
        <taxon>Pseudomonadota</taxon>
        <taxon>Gammaproteobacteria</taxon>
        <taxon>Pseudomonadales</taxon>
        <taxon>Marinobacteraceae</taxon>
        <taxon>Marinobacter</taxon>
    </lineage>
</organism>
<evidence type="ECO:0000256" key="4">
    <source>
        <dbReference type="SAM" id="SignalP"/>
    </source>
</evidence>
<evidence type="ECO:0000256" key="3">
    <source>
        <dbReference type="SAM" id="Coils"/>
    </source>
</evidence>
<dbReference type="InterPro" id="IPR050465">
    <property type="entry name" value="UPF0194_transport"/>
</dbReference>
<comment type="subcellular location">
    <subcellularLocation>
        <location evidence="1">Cell envelope</location>
    </subcellularLocation>
</comment>
<evidence type="ECO:0000256" key="1">
    <source>
        <dbReference type="ARBA" id="ARBA00004196"/>
    </source>
</evidence>
<dbReference type="Gene3D" id="1.10.287.470">
    <property type="entry name" value="Helix hairpin bin"/>
    <property type="match status" value="2"/>
</dbReference>